<protein>
    <submittedName>
        <fullName evidence="7">Acyltransferase</fullName>
        <ecNumber evidence="7">2.3.1.-</ecNumber>
    </submittedName>
</protein>
<keyword evidence="8" id="KW-1185">Reference proteome</keyword>
<dbReference type="SUPFAM" id="SSF53901">
    <property type="entry name" value="Thiolase-like"/>
    <property type="match status" value="2"/>
</dbReference>
<dbReference type="Proteomes" id="UP000701702">
    <property type="component" value="Unassembled WGS sequence"/>
</dbReference>
<dbReference type="InterPro" id="IPR020617">
    <property type="entry name" value="Thiolase_C"/>
</dbReference>
<dbReference type="Pfam" id="PF00108">
    <property type="entry name" value="Thiolase_N"/>
    <property type="match status" value="1"/>
</dbReference>
<dbReference type="PIRSF" id="PIRSF000429">
    <property type="entry name" value="Ac-CoA_Ac_transf"/>
    <property type="match status" value="1"/>
</dbReference>
<dbReference type="EC" id="2.3.1.-" evidence="7"/>
<feature type="domain" description="Thiolase C-terminal" evidence="6">
    <location>
        <begin position="277"/>
        <end position="396"/>
    </location>
</feature>
<dbReference type="Gene3D" id="3.40.47.10">
    <property type="match status" value="2"/>
</dbReference>
<sequence length="397" mass="40958">MDAFIVDAVRSPRGQARATGALTGVKPVHLLAQMYEALAARTGIDTSAVEDAVIGCVSQSGEQGSNIGKIAALYAGWSPSMSAATINRFCSSGLSAVSLAALQAAAADGLAVGGGVEMMSRVPMFSDNGAWRNDPEIAEATHFMSPGIGADLVATRYGFSREACDDYAVLSQQRAAAARDAGRFAASMVPVRDMAGDIVLKQDETIRAGATAAKLASMEPAFAAEGEAGGDARLLRHFPELDAVRHVHHAGNSPCMADGAALVLLASGNALQRHGLRPRARIVAVADACVPFVQTGAVEATQKALQRAGLTLGDIDLFEVRDSFAAVTLHYIDTLGIDIGRFNVNGSSIALGHPMGATGAMLMGTALDELERVDGRYAVVAIPGAAGVAVAMVVERI</sequence>
<evidence type="ECO:0000259" key="6">
    <source>
        <dbReference type="Pfam" id="PF02803"/>
    </source>
</evidence>
<reference evidence="7 8" key="1">
    <citation type="submission" date="2021-08" db="EMBL/GenBank/DDBJ databases">
        <authorList>
            <person name="Peeters C."/>
        </authorList>
    </citation>
    <scope>NUCLEOTIDE SEQUENCE [LARGE SCALE GENOMIC DNA]</scope>
    <source>
        <strain evidence="7 8">LMG 23994</strain>
    </source>
</reference>
<evidence type="ECO:0000313" key="8">
    <source>
        <dbReference type="Proteomes" id="UP000701702"/>
    </source>
</evidence>
<dbReference type="EMBL" id="CAJZAF010000028">
    <property type="protein sequence ID" value="CAG9180956.1"/>
    <property type="molecule type" value="Genomic_DNA"/>
</dbReference>
<evidence type="ECO:0000313" key="7">
    <source>
        <dbReference type="EMBL" id="CAG9180956.1"/>
    </source>
</evidence>
<evidence type="ECO:0000259" key="5">
    <source>
        <dbReference type="Pfam" id="PF00108"/>
    </source>
</evidence>
<feature type="domain" description="Thiolase N-terminal" evidence="5">
    <location>
        <begin position="4"/>
        <end position="226"/>
    </location>
</feature>
<dbReference type="CDD" id="cd00751">
    <property type="entry name" value="thiolase"/>
    <property type="match status" value="1"/>
</dbReference>
<dbReference type="Pfam" id="PF02803">
    <property type="entry name" value="Thiolase_C"/>
    <property type="match status" value="1"/>
</dbReference>
<dbReference type="RefSeq" id="WP_224006160.1">
    <property type="nucleotide sequence ID" value="NZ_CAJZAF010000028.1"/>
</dbReference>
<dbReference type="InterPro" id="IPR016039">
    <property type="entry name" value="Thiolase-like"/>
</dbReference>
<dbReference type="PANTHER" id="PTHR43365">
    <property type="entry name" value="BLR7806 PROTEIN"/>
    <property type="match status" value="1"/>
</dbReference>
<evidence type="ECO:0000256" key="2">
    <source>
        <dbReference type="ARBA" id="ARBA00022679"/>
    </source>
</evidence>
<comment type="caution">
    <text evidence="7">The sequence shown here is derived from an EMBL/GenBank/DDBJ whole genome shotgun (WGS) entry which is preliminary data.</text>
</comment>
<keyword evidence="3 4" id="KW-0012">Acyltransferase</keyword>
<dbReference type="NCBIfam" id="TIGR01930">
    <property type="entry name" value="AcCoA-C-Actrans"/>
    <property type="match status" value="1"/>
</dbReference>
<dbReference type="GO" id="GO:0016746">
    <property type="term" value="F:acyltransferase activity"/>
    <property type="evidence" value="ECO:0007669"/>
    <property type="project" value="UniProtKB-KW"/>
</dbReference>
<organism evidence="7 8">
    <name type="scientific">Cupriavidus pinatubonensis</name>
    <dbReference type="NCBI Taxonomy" id="248026"/>
    <lineage>
        <taxon>Bacteria</taxon>
        <taxon>Pseudomonadati</taxon>
        <taxon>Pseudomonadota</taxon>
        <taxon>Betaproteobacteria</taxon>
        <taxon>Burkholderiales</taxon>
        <taxon>Burkholderiaceae</taxon>
        <taxon>Cupriavidus</taxon>
    </lineage>
</organism>
<dbReference type="PANTHER" id="PTHR43365:SF1">
    <property type="entry name" value="ACETYL-COA C-ACYLTRANSFERASE"/>
    <property type="match status" value="1"/>
</dbReference>
<evidence type="ECO:0000256" key="3">
    <source>
        <dbReference type="ARBA" id="ARBA00023315"/>
    </source>
</evidence>
<name>A0ABN7Z9A9_9BURK</name>
<dbReference type="InterPro" id="IPR002155">
    <property type="entry name" value="Thiolase"/>
</dbReference>
<evidence type="ECO:0000256" key="4">
    <source>
        <dbReference type="RuleBase" id="RU003557"/>
    </source>
</evidence>
<proteinExistence type="inferred from homology"/>
<evidence type="ECO:0000256" key="1">
    <source>
        <dbReference type="ARBA" id="ARBA00010982"/>
    </source>
</evidence>
<keyword evidence="2 4" id="KW-0808">Transferase</keyword>
<accession>A0ABN7Z9A9</accession>
<dbReference type="InterPro" id="IPR020616">
    <property type="entry name" value="Thiolase_N"/>
</dbReference>
<gene>
    <name evidence="7" type="primary">fadA_6</name>
    <name evidence="7" type="ORF">LMG23994_04535</name>
</gene>
<comment type="similarity">
    <text evidence="1 4">Belongs to the thiolase-like superfamily. Thiolase family.</text>
</comment>